<dbReference type="GO" id="GO:0008081">
    <property type="term" value="F:phosphoric diester hydrolase activity"/>
    <property type="evidence" value="ECO:0007669"/>
    <property type="project" value="InterPro"/>
</dbReference>
<protein>
    <recommendedName>
        <fullName evidence="3">Phosphatidylinositol-specific phospholipase C X domain-containing protein</fullName>
    </recommendedName>
</protein>
<reference evidence="2" key="1">
    <citation type="submission" date="2016-03" db="EMBL/GenBank/DDBJ databases">
        <title>Updated assembly of Pseudogymnoascus destructans, the fungus causing white-nose syndrome of bats.</title>
        <authorList>
            <person name="Palmer J.M."/>
            <person name="Drees K.P."/>
            <person name="Foster J.T."/>
            <person name="Lindner D.L."/>
        </authorList>
    </citation>
    <scope>NUCLEOTIDE SEQUENCE [LARGE SCALE GENOMIC DNA]</scope>
    <source>
        <strain evidence="2">20631-21</strain>
    </source>
</reference>
<dbReference type="OrthoDB" id="7984201at2759"/>
<evidence type="ECO:0008006" key="3">
    <source>
        <dbReference type="Google" id="ProtNLM"/>
    </source>
</evidence>
<dbReference type="Pfam" id="PF26146">
    <property type="entry name" value="PI-PLC_X"/>
    <property type="match status" value="1"/>
</dbReference>
<dbReference type="AlphaFoldDB" id="A0A177A2S4"/>
<dbReference type="RefSeq" id="XP_024320693.1">
    <property type="nucleotide sequence ID" value="XM_024471881.1"/>
</dbReference>
<dbReference type="InterPro" id="IPR051057">
    <property type="entry name" value="PI-PLC_domain"/>
</dbReference>
<gene>
    <name evidence="2" type="ORF">VC83_08326</name>
</gene>
<dbReference type="VEuPathDB" id="FungiDB:GMDG_04956"/>
<organism evidence="2">
    <name type="scientific">Pseudogymnoascus destructans</name>
    <dbReference type="NCBI Taxonomy" id="655981"/>
    <lineage>
        <taxon>Eukaryota</taxon>
        <taxon>Fungi</taxon>
        <taxon>Dikarya</taxon>
        <taxon>Ascomycota</taxon>
        <taxon>Pezizomycotina</taxon>
        <taxon>Leotiomycetes</taxon>
        <taxon>Thelebolales</taxon>
        <taxon>Thelebolaceae</taxon>
        <taxon>Pseudogymnoascus</taxon>
    </lineage>
</organism>
<keyword evidence="1" id="KW-0732">Signal</keyword>
<dbReference type="Gene3D" id="3.20.20.190">
    <property type="entry name" value="Phosphatidylinositol (PI) phosphodiesterase"/>
    <property type="match status" value="1"/>
</dbReference>
<sequence length="295" mass="32467">MRINIQSLLLLASLASSALGCNGDARLCGRKYSNVTQIGAHNSAFVGELPTQNQGLEVEGQLDMGIRFLQAQTHNLFGLGEMYMCHTSCFLLNTGPLVKYLERINKWMVAHPNEVVTLLLTNQDNADVSIFGKAMINSGLAKLAYTPPKKLASNEWPTLQEMINSNKRLVMFLDYHADTAKVPYILDEFAYCFETPFSQTDPKFPQCSVDRPPNASSAGRFSIINHVLDFALTPGKDGVLVPDILEAEKTNSVASIMAQVGLCQEAHGATPNFILVDYAERGEVIKAQNMMNHLV</sequence>
<accession>A0A177A2S4</accession>
<dbReference type="GeneID" id="36291368"/>
<dbReference type="PANTHER" id="PTHR13593">
    <property type="match status" value="1"/>
</dbReference>
<feature type="signal peptide" evidence="1">
    <location>
        <begin position="1"/>
        <end position="20"/>
    </location>
</feature>
<dbReference type="PROSITE" id="PS51257">
    <property type="entry name" value="PROKAR_LIPOPROTEIN"/>
    <property type="match status" value="1"/>
</dbReference>
<dbReference type="PANTHER" id="PTHR13593:SF146">
    <property type="entry name" value="PLC-LIKE PHOSPHODIESTERASE"/>
    <property type="match status" value="1"/>
</dbReference>
<dbReference type="eggNOG" id="ENOG502RUV2">
    <property type="taxonomic scope" value="Eukaryota"/>
</dbReference>
<dbReference type="Proteomes" id="UP000077154">
    <property type="component" value="Unassembled WGS sequence"/>
</dbReference>
<dbReference type="SUPFAM" id="SSF51695">
    <property type="entry name" value="PLC-like phosphodiesterases"/>
    <property type="match status" value="1"/>
</dbReference>
<evidence type="ECO:0000256" key="1">
    <source>
        <dbReference type="SAM" id="SignalP"/>
    </source>
</evidence>
<proteinExistence type="predicted"/>
<feature type="chain" id="PRO_5008056361" description="Phosphatidylinositol-specific phospholipase C X domain-containing protein" evidence="1">
    <location>
        <begin position="21"/>
        <end position="295"/>
    </location>
</feature>
<dbReference type="EMBL" id="KV441409">
    <property type="protein sequence ID" value="OAF55393.1"/>
    <property type="molecule type" value="Genomic_DNA"/>
</dbReference>
<dbReference type="GO" id="GO:0006629">
    <property type="term" value="P:lipid metabolic process"/>
    <property type="evidence" value="ECO:0007669"/>
    <property type="project" value="InterPro"/>
</dbReference>
<dbReference type="InterPro" id="IPR017946">
    <property type="entry name" value="PLC-like_Pdiesterase_TIM-brl"/>
</dbReference>
<name>A0A177A2S4_9PEZI</name>
<evidence type="ECO:0000313" key="2">
    <source>
        <dbReference type="EMBL" id="OAF55393.1"/>
    </source>
</evidence>